<dbReference type="PROSITE" id="PS51689">
    <property type="entry name" value="SAM_RNA_A_N6_MT"/>
    <property type="match status" value="1"/>
</dbReference>
<dbReference type="EMBL" id="NTKD01000002">
    <property type="protein sequence ID" value="PDH41880.1"/>
    <property type="molecule type" value="Genomic_DNA"/>
</dbReference>
<proteinExistence type="inferred from homology"/>
<dbReference type="GO" id="GO:0052908">
    <property type="term" value="F:16S rRNA (adenine(1518)-N(6)/adenine(1519)-N(6))-dimethyltransferase activity"/>
    <property type="evidence" value="ECO:0007669"/>
    <property type="project" value="UniProtKB-EC"/>
</dbReference>
<keyword evidence="5 7" id="KW-0949">S-adenosyl-L-methionine</keyword>
<gene>
    <name evidence="7" type="primary">rsmA</name>
    <name evidence="7" type="synonym">ksgA</name>
    <name evidence="10" type="ORF">CNE99_00670</name>
</gene>
<dbReference type="AlphaFoldDB" id="A0A2A5WZB3"/>
<evidence type="ECO:0000256" key="8">
    <source>
        <dbReference type="PROSITE-ProRule" id="PRU01026"/>
    </source>
</evidence>
<evidence type="ECO:0000256" key="5">
    <source>
        <dbReference type="ARBA" id="ARBA00022691"/>
    </source>
</evidence>
<dbReference type="PANTHER" id="PTHR11727">
    <property type="entry name" value="DIMETHYLADENOSINE TRANSFERASE"/>
    <property type="match status" value="1"/>
</dbReference>
<comment type="catalytic activity">
    <reaction evidence="7">
        <text>adenosine(1518)/adenosine(1519) in 16S rRNA + 4 S-adenosyl-L-methionine = N(6)-dimethyladenosine(1518)/N(6)-dimethyladenosine(1519) in 16S rRNA + 4 S-adenosyl-L-homocysteine + 4 H(+)</text>
        <dbReference type="Rhea" id="RHEA:19609"/>
        <dbReference type="Rhea" id="RHEA-COMP:10232"/>
        <dbReference type="Rhea" id="RHEA-COMP:10233"/>
        <dbReference type="ChEBI" id="CHEBI:15378"/>
        <dbReference type="ChEBI" id="CHEBI:57856"/>
        <dbReference type="ChEBI" id="CHEBI:59789"/>
        <dbReference type="ChEBI" id="CHEBI:74411"/>
        <dbReference type="ChEBI" id="CHEBI:74493"/>
        <dbReference type="EC" id="2.1.1.182"/>
    </reaction>
</comment>
<evidence type="ECO:0000256" key="4">
    <source>
        <dbReference type="ARBA" id="ARBA00022679"/>
    </source>
</evidence>
<dbReference type="GO" id="GO:0005829">
    <property type="term" value="C:cytosol"/>
    <property type="evidence" value="ECO:0007669"/>
    <property type="project" value="TreeGrafter"/>
</dbReference>
<dbReference type="SMART" id="SM00650">
    <property type="entry name" value="rADc"/>
    <property type="match status" value="1"/>
</dbReference>
<evidence type="ECO:0000256" key="7">
    <source>
        <dbReference type="HAMAP-Rule" id="MF_00607"/>
    </source>
</evidence>
<dbReference type="CDD" id="cd02440">
    <property type="entry name" value="AdoMet_MTases"/>
    <property type="match status" value="1"/>
</dbReference>
<evidence type="ECO:0000256" key="3">
    <source>
        <dbReference type="ARBA" id="ARBA00022603"/>
    </source>
</evidence>
<dbReference type="EC" id="2.1.1.182" evidence="7"/>
<dbReference type="SUPFAM" id="SSF53335">
    <property type="entry name" value="S-adenosyl-L-methionine-dependent methyltransferases"/>
    <property type="match status" value="1"/>
</dbReference>
<dbReference type="Gene3D" id="3.40.50.150">
    <property type="entry name" value="Vaccinia Virus protein VP39"/>
    <property type="match status" value="1"/>
</dbReference>
<dbReference type="InterPro" id="IPR029063">
    <property type="entry name" value="SAM-dependent_MTases_sf"/>
</dbReference>
<dbReference type="InterPro" id="IPR023165">
    <property type="entry name" value="rRNA_Ade_diMease-like_C"/>
</dbReference>
<evidence type="ECO:0000313" key="11">
    <source>
        <dbReference type="Proteomes" id="UP000219327"/>
    </source>
</evidence>
<comment type="similarity">
    <text evidence="7">Belongs to the class I-like SAM-binding methyltransferase superfamily. rRNA adenine N(6)-methyltransferase family. RsmA subfamily.</text>
</comment>
<keyword evidence="2 7" id="KW-0698">rRNA processing</keyword>
<keyword evidence="1 7" id="KW-0963">Cytoplasm</keyword>
<dbReference type="InterPro" id="IPR001737">
    <property type="entry name" value="KsgA/Erm"/>
</dbReference>
<dbReference type="FunFam" id="1.10.8.100:FF:000001">
    <property type="entry name" value="Ribosomal RNA small subunit methyltransferase A"/>
    <property type="match status" value="1"/>
</dbReference>
<dbReference type="InterPro" id="IPR020598">
    <property type="entry name" value="rRNA_Ade_methylase_Trfase_N"/>
</dbReference>
<name>A0A2A5WZB3_9GAMM</name>
<keyword evidence="6 7" id="KW-0694">RNA-binding</keyword>
<keyword evidence="4 7" id="KW-0808">Transferase</keyword>
<comment type="function">
    <text evidence="7">Specifically dimethylates two adjacent adenosines (A1518 and A1519) in the loop of a conserved hairpin near the 3'-end of 16S rRNA in the 30S particle. May play a critical role in biogenesis of 30S subunits.</text>
</comment>
<protein>
    <recommendedName>
        <fullName evidence="7">Ribosomal RNA small subunit methyltransferase A</fullName>
        <ecNumber evidence="7">2.1.1.182</ecNumber>
    </recommendedName>
    <alternativeName>
        <fullName evidence="7">16S rRNA (adenine(1518)-N(6)/adenine(1519)-N(6))-dimethyltransferase</fullName>
    </alternativeName>
    <alternativeName>
        <fullName evidence="7">16S rRNA dimethyladenosine transferase</fullName>
    </alternativeName>
    <alternativeName>
        <fullName evidence="7">16S rRNA dimethylase</fullName>
    </alternativeName>
    <alternativeName>
        <fullName evidence="7">S-adenosylmethionine-6-N', N'-adenosyl(rRNA) dimethyltransferase</fullName>
    </alternativeName>
</protein>
<feature type="binding site" evidence="7 8">
    <location>
        <position position="58"/>
    </location>
    <ligand>
        <name>S-adenosyl-L-methionine</name>
        <dbReference type="ChEBI" id="CHEBI:59789"/>
    </ligand>
</feature>
<dbReference type="InterPro" id="IPR011530">
    <property type="entry name" value="rRNA_adenine_dimethylase"/>
</dbReference>
<feature type="binding site" evidence="7 8">
    <location>
        <position position="78"/>
    </location>
    <ligand>
        <name>S-adenosyl-L-methionine</name>
        <dbReference type="ChEBI" id="CHEBI:59789"/>
    </ligand>
</feature>
<dbReference type="Pfam" id="PF00398">
    <property type="entry name" value="RrnaAD"/>
    <property type="match status" value="1"/>
</dbReference>
<reference evidence="10 11" key="1">
    <citation type="submission" date="2017-08" db="EMBL/GenBank/DDBJ databases">
        <title>Fine stratification of microbial communities through a metagenomic profile of the photic zone.</title>
        <authorList>
            <person name="Haro-Moreno J.M."/>
            <person name="Lopez-Perez M."/>
            <person name="De La Torre J."/>
            <person name="Picazo A."/>
            <person name="Camacho A."/>
            <person name="Rodriguez-Valera F."/>
        </authorList>
    </citation>
    <scope>NUCLEOTIDE SEQUENCE [LARGE SCALE GENOMIC DNA]</scope>
    <source>
        <strain evidence="10">MED-G24</strain>
    </source>
</reference>
<comment type="subcellular location">
    <subcellularLocation>
        <location evidence="7">Cytoplasm</location>
    </subcellularLocation>
</comment>
<dbReference type="GO" id="GO:0003723">
    <property type="term" value="F:RNA binding"/>
    <property type="evidence" value="ECO:0007669"/>
    <property type="project" value="UniProtKB-UniRule"/>
</dbReference>
<comment type="caution">
    <text evidence="10">The sequence shown here is derived from an EMBL/GenBank/DDBJ whole genome shotgun (WGS) entry which is preliminary data.</text>
</comment>
<evidence type="ECO:0000256" key="2">
    <source>
        <dbReference type="ARBA" id="ARBA00022552"/>
    </source>
</evidence>
<feature type="domain" description="Ribosomal RNA adenine methylase transferase N-terminal" evidence="9">
    <location>
        <begin position="17"/>
        <end position="181"/>
    </location>
</feature>
<evidence type="ECO:0000313" key="10">
    <source>
        <dbReference type="EMBL" id="PDH41880.1"/>
    </source>
</evidence>
<accession>A0A2A5WZB3</accession>
<evidence type="ECO:0000259" key="9">
    <source>
        <dbReference type="SMART" id="SM00650"/>
    </source>
</evidence>
<dbReference type="Proteomes" id="UP000219327">
    <property type="component" value="Unassembled WGS sequence"/>
</dbReference>
<sequence length="248" mass="27526">MGARKRFGQNFLTDQRVVQRIITAVSPSTDQHILEIGPGHGALTSHLTSFGCHLQVIEIDRDLAQALQAKNIDVIVGDVLKQDLAVITTGPTRVVGNLPYNISTPLLFRLFALDNIVDMHFMLQKEVVDRLTASPGNRDYGRLSVMAQYQCRPEKLFEVSPSAFTPSPKVISAVIRMIPRSDKPDVALPDLEKVVTTAFTQRRKTIRNALSSLLDENTLVSLNIDPGQRPDTLSLDEYVRCAKTIAEH</sequence>
<organism evidence="10 11">
    <name type="scientific">OM182 bacterium MED-G24</name>
    <dbReference type="NCBI Taxonomy" id="1986255"/>
    <lineage>
        <taxon>Bacteria</taxon>
        <taxon>Pseudomonadati</taxon>
        <taxon>Pseudomonadota</taxon>
        <taxon>Gammaproteobacteria</taxon>
        <taxon>OMG group</taxon>
        <taxon>OM182 clade</taxon>
    </lineage>
</organism>
<dbReference type="PROSITE" id="PS01131">
    <property type="entry name" value="RRNA_A_DIMETH"/>
    <property type="match status" value="1"/>
</dbReference>
<evidence type="ECO:0000256" key="6">
    <source>
        <dbReference type="ARBA" id="ARBA00022884"/>
    </source>
</evidence>
<dbReference type="HAMAP" id="MF_00607">
    <property type="entry name" value="16SrRNA_methyltr_A"/>
    <property type="match status" value="1"/>
</dbReference>
<feature type="binding site" evidence="7 8">
    <location>
        <position position="12"/>
    </location>
    <ligand>
        <name>S-adenosyl-L-methionine</name>
        <dbReference type="ChEBI" id="CHEBI:59789"/>
    </ligand>
</feature>
<feature type="binding site" evidence="7 8">
    <location>
        <position position="37"/>
    </location>
    <ligand>
        <name>S-adenosyl-L-methionine</name>
        <dbReference type="ChEBI" id="CHEBI:59789"/>
    </ligand>
</feature>
<feature type="binding site" evidence="7 8">
    <location>
        <position position="97"/>
    </location>
    <ligand>
        <name>S-adenosyl-L-methionine</name>
        <dbReference type="ChEBI" id="CHEBI:59789"/>
    </ligand>
</feature>
<dbReference type="NCBIfam" id="TIGR00755">
    <property type="entry name" value="ksgA"/>
    <property type="match status" value="1"/>
</dbReference>
<feature type="binding site" evidence="7 8">
    <location>
        <position position="10"/>
    </location>
    <ligand>
        <name>S-adenosyl-L-methionine</name>
        <dbReference type="ChEBI" id="CHEBI:59789"/>
    </ligand>
</feature>
<evidence type="ECO:0000256" key="1">
    <source>
        <dbReference type="ARBA" id="ARBA00022490"/>
    </source>
</evidence>
<dbReference type="PANTHER" id="PTHR11727:SF7">
    <property type="entry name" value="DIMETHYLADENOSINE TRANSFERASE-RELATED"/>
    <property type="match status" value="1"/>
</dbReference>
<dbReference type="InterPro" id="IPR020596">
    <property type="entry name" value="rRNA_Ade_Mease_Trfase_CS"/>
</dbReference>
<dbReference type="Gene3D" id="1.10.8.100">
    <property type="entry name" value="Ribosomal RNA adenine dimethylase-like, domain 2"/>
    <property type="match status" value="1"/>
</dbReference>
<keyword evidence="3 7" id="KW-0489">Methyltransferase</keyword>